<comment type="caution">
    <text evidence="1">The sequence shown here is derived from an EMBL/GenBank/DDBJ whole genome shotgun (WGS) entry which is preliminary data.</text>
</comment>
<gene>
    <name evidence="1" type="ORF">IAC23_07015</name>
</gene>
<feature type="non-terminal residue" evidence="1">
    <location>
        <position position="1"/>
    </location>
</feature>
<dbReference type="EMBL" id="JADIMO010000089">
    <property type="protein sequence ID" value="MBO8445426.1"/>
    <property type="molecule type" value="Genomic_DNA"/>
</dbReference>
<evidence type="ECO:0000313" key="1">
    <source>
        <dbReference type="EMBL" id="MBO8445426.1"/>
    </source>
</evidence>
<name>A0A9D9HBH5_9BACT</name>
<evidence type="ECO:0000313" key="2">
    <source>
        <dbReference type="Proteomes" id="UP000823619"/>
    </source>
</evidence>
<accession>A0A9D9HBH5</accession>
<organism evidence="1 2">
    <name type="scientific">Candidatus Cryptobacteroides merdavium</name>
    <dbReference type="NCBI Taxonomy" id="2840769"/>
    <lineage>
        <taxon>Bacteria</taxon>
        <taxon>Pseudomonadati</taxon>
        <taxon>Bacteroidota</taxon>
        <taxon>Bacteroidia</taxon>
        <taxon>Bacteroidales</taxon>
        <taxon>Candidatus Cryptobacteroides</taxon>
    </lineage>
</organism>
<dbReference type="AlphaFoldDB" id="A0A9D9HBH5"/>
<reference evidence="1" key="1">
    <citation type="submission" date="2020-10" db="EMBL/GenBank/DDBJ databases">
        <authorList>
            <person name="Gilroy R."/>
        </authorList>
    </citation>
    <scope>NUCLEOTIDE SEQUENCE</scope>
    <source>
        <strain evidence="1">D5-748</strain>
    </source>
</reference>
<protein>
    <submittedName>
        <fullName evidence="1">Uncharacterized protein</fullName>
    </submittedName>
</protein>
<sequence length="430" mass="46822">YSVGTNVTVWKFYTQAGGPSSEEGAAIEFTVKGAPASLKADMSDTEALSLTCGDFANTATTVGTLSLTVEGTNVTLSIDATDGADRLRAEYAGAFTSADDAPESHLKVTGADGTTIIDAALTAVFRHIDGSNVRLVLGDASNPSSPEDLMGGKYVLDLRIPSAYFTEEGRELDYNDITGLAYDYYLDYASWVVEDAESCSVYVRKTGENSLYMTFSIKLADGPSFEGTWYGDVTDVTEFPDLTPVEPVEYKIEITDASGAVLLSKILERVELRRENDYRVRGGDPAYGGATFDAYVFYFCSADSDNAVDNMLFTPKLMIPVEAATGEEIELATAGICFEFRYQNSNLYTTTYSDNYTMYGSTTWSCPDDAKVTVSHDAGTKVWKVSFSMTDYISNKSYGQGYGNYLTINWEGPATKYSGTSRNDMPDSEY</sequence>
<dbReference type="Proteomes" id="UP000823619">
    <property type="component" value="Unassembled WGS sequence"/>
</dbReference>
<reference evidence="1" key="2">
    <citation type="journal article" date="2021" name="PeerJ">
        <title>Extensive microbial diversity within the chicken gut microbiome revealed by metagenomics and culture.</title>
        <authorList>
            <person name="Gilroy R."/>
            <person name="Ravi A."/>
            <person name="Getino M."/>
            <person name="Pursley I."/>
            <person name="Horton D.L."/>
            <person name="Alikhan N.F."/>
            <person name="Baker D."/>
            <person name="Gharbi K."/>
            <person name="Hall N."/>
            <person name="Watson M."/>
            <person name="Adriaenssens E.M."/>
            <person name="Foster-Nyarko E."/>
            <person name="Jarju S."/>
            <person name="Secka A."/>
            <person name="Antonio M."/>
            <person name="Oren A."/>
            <person name="Chaudhuri R.R."/>
            <person name="La Ragione R."/>
            <person name="Hildebrand F."/>
            <person name="Pallen M.J."/>
        </authorList>
    </citation>
    <scope>NUCLEOTIDE SEQUENCE</scope>
    <source>
        <strain evidence="1">D5-748</strain>
    </source>
</reference>
<proteinExistence type="predicted"/>